<sequence length="56" mass="6695">MEKPCSLFGDKAFFCEKRLDAVHLLEIEPKTLDKKSKKTPSRIDRLYIHIDIYCFY</sequence>
<dbReference type="Proteomes" id="UP000316882">
    <property type="component" value="Unassembled WGS sequence"/>
</dbReference>
<evidence type="ECO:0000313" key="1">
    <source>
        <dbReference type="EMBL" id="GEB33062.1"/>
    </source>
</evidence>
<comment type="caution">
    <text evidence="1">The sequence shown here is derived from an EMBL/GenBank/DDBJ whole genome shotgun (WGS) entry which is preliminary data.</text>
</comment>
<dbReference type="AlphaFoldDB" id="A0A4Y3PF13"/>
<reference evidence="1 2" key="1">
    <citation type="submission" date="2019-06" db="EMBL/GenBank/DDBJ databases">
        <title>Whole genome shotgun sequence of Brevibacillus parabrevis NBRC 12334.</title>
        <authorList>
            <person name="Hosoyama A."/>
            <person name="Uohara A."/>
            <person name="Ohji S."/>
            <person name="Ichikawa N."/>
        </authorList>
    </citation>
    <scope>NUCLEOTIDE SEQUENCE [LARGE SCALE GENOMIC DNA]</scope>
    <source>
        <strain evidence="1 2">NBRC 12334</strain>
    </source>
</reference>
<name>A0A4Y3PF13_BREPA</name>
<dbReference type="EMBL" id="BJMH01000011">
    <property type="protein sequence ID" value="GEB33062.1"/>
    <property type="molecule type" value="Genomic_DNA"/>
</dbReference>
<keyword evidence="2" id="KW-1185">Reference proteome</keyword>
<evidence type="ECO:0000313" key="2">
    <source>
        <dbReference type="Proteomes" id="UP000316882"/>
    </source>
</evidence>
<organism evidence="1 2">
    <name type="scientific">Brevibacillus parabrevis</name>
    <dbReference type="NCBI Taxonomy" id="54914"/>
    <lineage>
        <taxon>Bacteria</taxon>
        <taxon>Bacillati</taxon>
        <taxon>Bacillota</taxon>
        <taxon>Bacilli</taxon>
        <taxon>Bacillales</taxon>
        <taxon>Paenibacillaceae</taxon>
        <taxon>Brevibacillus</taxon>
    </lineage>
</organism>
<protein>
    <submittedName>
        <fullName evidence="1">Uncharacterized protein</fullName>
    </submittedName>
</protein>
<gene>
    <name evidence="1" type="ORF">BPA01_26420</name>
</gene>
<accession>A0A4Y3PF13</accession>
<proteinExistence type="predicted"/>